<protein>
    <recommendedName>
        <fullName evidence="1">Beta-lactamase-related domain-containing protein</fullName>
    </recommendedName>
</protein>
<comment type="caution">
    <text evidence="2">The sequence shown here is derived from an EMBL/GenBank/DDBJ whole genome shotgun (WGS) entry which is preliminary data.</text>
</comment>
<dbReference type="InterPro" id="IPR050491">
    <property type="entry name" value="AmpC-like"/>
</dbReference>
<accession>A0A372IQ47</accession>
<dbReference type="Pfam" id="PF00144">
    <property type="entry name" value="Beta-lactamase"/>
    <property type="match status" value="1"/>
</dbReference>
<proteinExistence type="predicted"/>
<gene>
    <name evidence="2" type="ORF">D0Y96_09000</name>
</gene>
<name>A0A372IQ47_9BACT</name>
<dbReference type="Proteomes" id="UP000264702">
    <property type="component" value="Unassembled WGS sequence"/>
</dbReference>
<sequence length="500" mass="53640">MKVELTMNIPESRILANACLSACFCAVSILPVCGQTAQSAQQRMEAVQSHLSRYVVITNSTNDEMNLASQMKALGVPAVSIAAIRNGAIDWTQAYGVSSLQGAPASTETLFGAASISKPVTALGVLRLVEEGKIDLDADVNQYLKRWKIPENQFTTTQKVTVRELLNHTSGIGTHNGEIYDPATPIPTLLQLLDGEKPAKTPPVRVEAIPGTKFAYSNGGYLVLSLLIEDVTGESFAAYMKRTVLDPIGMKHSTFDAPLPLKWQENGATAYGADGKWAVPPSKFVEPNLAAGGLWSTPADLAKLLLEVQREYEGKSHKVLHRQTIHMMVSPGKGPAPTRRYGLGFEVGGSPENPYIRHEGSAFFQDDMVEYLGGNGIVVMTSGGGGGALADEVLRSAGTVYGFPDFKSVEHTVADVPVSVLRSYVGTYAYVKVALEGGHLTAEIPAGSPAAQLYPESSTRFFVLDGPQELSFILDPQQNVTGTEFIAPMGHHRLDKTAAH</sequence>
<dbReference type="EMBL" id="QVQT01000003">
    <property type="protein sequence ID" value="RFU16871.1"/>
    <property type="molecule type" value="Genomic_DNA"/>
</dbReference>
<dbReference type="PANTHER" id="PTHR46825">
    <property type="entry name" value="D-ALANYL-D-ALANINE-CARBOXYPEPTIDASE/ENDOPEPTIDASE AMPH"/>
    <property type="match status" value="1"/>
</dbReference>
<dbReference type="InterPro" id="IPR012338">
    <property type="entry name" value="Beta-lactam/transpept-like"/>
</dbReference>
<dbReference type="AlphaFoldDB" id="A0A372IQ47"/>
<evidence type="ECO:0000313" key="2">
    <source>
        <dbReference type="EMBL" id="RFU16871.1"/>
    </source>
</evidence>
<organism evidence="2 3">
    <name type="scientific">Paracidobacterium acidisoli</name>
    <dbReference type="NCBI Taxonomy" id="2303751"/>
    <lineage>
        <taxon>Bacteria</taxon>
        <taxon>Pseudomonadati</taxon>
        <taxon>Acidobacteriota</taxon>
        <taxon>Terriglobia</taxon>
        <taxon>Terriglobales</taxon>
        <taxon>Acidobacteriaceae</taxon>
        <taxon>Paracidobacterium</taxon>
    </lineage>
</organism>
<dbReference type="Gene3D" id="3.40.710.10">
    <property type="entry name" value="DD-peptidase/beta-lactamase superfamily"/>
    <property type="match status" value="1"/>
</dbReference>
<keyword evidence="3" id="KW-1185">Reference proteome</keyword>
<feature type="domain" description="Beta-lactamase-related" evidence="1">
    <location>
        <begin position="68"/>
        <end position="385"/>
    </location>
</feature>
<dbReference type="SUPFAM" id="SSF56601">
    <property type="entry name" value="beta-lactamase/transpeptidase-like"/>
    <property type="match status" value="1"/>
</dbReference>
<evidence type="ECO:0000259" key="1">
    <source>
        <dbReference type="Pfam" id="PF00144"/>
    </source>
</evidence>
<evidence type="ECO:0000313" key="3">
    <source>
        <dbReference type="Proteomes" id="UP000264702"/>
    </source>
</evidence>
<dbReference type="InterPro" id="IPR001466">
    <property type="entry name" value="Beta-lactam-related"/>
</dbReference>
<reference evidence="2 3" key="1">
    <citation type="submission" date="2018-08" db="EMBL/GenBank/DDBJ databases">
        <title>Acidipila sp. 4G-K13, an acidobacterium isolated from forest soil.</title>
        <authorList>
            <person name="Gao Z.-H."/>
            <person name="Qiu L.-H."/>
        </authorList>
    </citation>
    <scope>NUCLEOTIDE SEQUENCE [LARGE SCALE GENOMIC DNA]</scope>
    <source>
        <strain evidence="2 3">4G-K13</strain>
    </source>
</reference>
<dbReference type="PANTHER" id="PTHR46825:SF12">
    <property type="entry name" value="PENICILLIN-BINDING PROTEIN 4"/>
    <property type="match status" value="1"/>
</dbReference>